<organism evidence="4 5">
    <name type="scientific">Ambrosiozyma monospora</name>
    <name type="common">Yeast</name>
    <name type="synonym">Endomycopsis monosporus</name>
    <dbReference type="NCBI Taxonomy" id="43982"/>
    <lineage>
        <taxon>Eukaryota</taxon>
        <taxon>Fungi</taxon>
        <taxon>Dikarya</taxon>
        <taxon>Ascomycota</taxon>
        <taxon>Saccharomycotina</taxon>
        <taxon>Pichiomycetes</taxon>
        <taxon>Pichiales</taxon>
        <taxon>Pichiaceae</taxon>
        <taxon>Ambrosiozyma</taxon>
    </lineage>
</organism>
<evidence type="ECO:0000256" key="1">
    <source>
        <dbReference type="ARBA" id="ARBA00006484"/>
    </source>
</evidence>
<dbReference type="PANTHER" id="PTHR24322">
    <property type="entry name" value="PKSB"/>
    <property type="match status" value="1"/>
</dbReference>
<sequence length="327" mass="35869">MTVTNSFYRANKVLLDISNALVGMTFDPYRDIIVVTGGASGFGKELVKLFKATGAKTAVLDLIIPEKETEDYIDGVHYFRCDVSCRAQVLLNAKLIKEDLGPPTILINNAGMAAGKLLLDLTYEEIEKELEVNLLSSFYTIKSFLPDMLEMRRGYIITIGSTLGYMSPVRLSVYGSSKAGLIALHESLTYELGSPTLNTTGVKTLLICPGQMKTRLFDGVKTPSTLLAPELDPRDVAKTVLKCVQIGRRGEIKIPFYGNFIPLFRSAPWPIVEVARCVSGIDRSMKNFVSKTMDREGEPLSATFTNALTGTAVSIFNSLSPTEDKNN</sequence>
<dbReference type="Proteomes" id="UP001165063">
    <property type="component" value="Unassembled WGS sequence"/>
</dbReference>
<evidence type="ECO:0000256" key="2">
    <source>
        <dbReference type="ARBA" id="ARBA00023002"/>
    </source>
</evidence>
<proteinExistence type="inferred from homology"/>
<dbReference type="PRINTS" id="PR00080">
    <property type="entry name" value="SDRFAMILY"/>
</dbReference>
<gene>
    <name evidence="4" type="ORF">Amon01_000700100</name>
</gene>
<dbReference type="GO" id="GO:0016616">
    <property type="term" value="F:oxidoreductase activity, acting on the CH-OH group of donors, NAD or NADP as acceptor"/>
    <property type="evidence" value="ECO:0007669"/>
    <property type="project" value="TreeGrafter"/>
</dbReference>
<dbReference type="InterPro" id="IPR036291">
    <property type="entry name" value="NAD(P)-bd_dom_sf"/>
</dbReference>
<dbReference type="CDD" id="cd05339">
    <property type="entry name" value="17beta-HSDXI-like_SDR_c"/>
    <property type="match status" value="1"/>
</dbReference>
<dbReference type="Pfam" id="PF00106">
    <property type="entry name" value="adh_short"/>
    <property type="match status" value="1"/>
</dbReference>
<dbReference type="AlphaFoldDB" id="A0A9W7DJH8"/>
<dbReference type="PRINTS" id="PR00081">
    <property type="entry name" value="GDHRDH"/>
</dbReference>
<accession>A0A9W7DJH8</accession>
<dbReference type="PANTHER" id="PTHR24322:SF736">
    <property type="entry name" value="RETINOL DEHYDROGENASE 10"/>
    <property type="match status" value="1"/>
</dbReference>
<evidence type="ECO:0000313" key="5">
    <source>
        <dbReference type="Proteomes" id="UP001165063"/>
    </source>
</evidence>
<evidence type="ECO:0000313" key="4">
    <source>
        <dbReference type="EMBL" id="GMG48152.1"/>
    </source>
</evidence>
<dbReference type="SUPFAM" id="SSF51735">
    <property type="entry name" value="NAD(P)-binding Rossmann-fold domains"/>
    <property type="match status" value="1"/>
</dbReference>
<protein>
    <submittedName>
        <fullName evidence="4">Unnamed protein product</fullName>
    </submittedName>
</protein>
<keyword evidence="5" id="KW-1185">Reference proteome</keyword>
<comment type="caution">
    <text evidence="4">The sequence shown here is derived from an EMBL/GenBank/DDBJ whole genome shotgun (WGS) entry which is preliminary data.</text>
</comment>
<dbReference type="OrthoDB" id="10253736at2759"/>
<keyword evidence="2" id="KW-0560">Oxidoreductase</keyword>
<dbReference type="EMBL" id="BSXU01004847">
    <property type="protein sequence ID" value="GMG48152.1"/>
    <property type="molecule type" value="Genomic_DNA"/>
</dbReference>
<evidence type="ECO:0000256" key="3">
    <source>
        <dbReference type="RuleBase" id="RU000363"/>
    </source>
</evidence>
<name>A0A9W7DJH8_AMBMO</name>
<reference evidence="4" key="1">
    <citation type="submission" date="2023-04" db="EMBL/GenBank/DDBJ databases">
        <title>Ambrosiozyma monospora NBRC 1965.</title>
        <authorList>
            <person name="Ichikawa N."/>
            <person name="Sato H."/>
            <person name="Tonouchi N."/>
        </authorList>
    </citation>
    <scope>NUCLEOTIDE SEQUENCE</scope>
    <source>
        <strain evidence="4">NBRC 1965</strain>
    </source>
</reference>
<dbReference type="InterPro" id="IPR002347">
    <property type="entry name" value="SDR_fam"/>
</dbReference>
<comment type="similarity">
    <text evidence="1 3">Belongs to the short-chain dehydrogenases/reductases (SDR) family.</text>
</comment>
<dbReference type="Gene3D" id="3.40.50.720">
    <property type="entry name" value="NAD(P)-binding Rossmann-like Domain"/>
    <property type="match status" value="1"/>
</dbReference>